<name>A0A2S9H567_9BURK</name>
<evidence type="ECO:0008006" key="3">
    <source>
        <dbReference type="Google" id="ProtNLM"/>
    </source>
</evidence>
<sequence>MSRFSPNVILQSSLSRKSMSWRNLVAVVTAFAFALLLSAALNHHHQTVLDTQDCPVCNAVVHKVSHSTPEVKLQQLVTILLYPAPLIARVIAVLYISPFILPPGCGPPVFHPAN</sequence>
<accession>A0A2S9H567</accession>
<keyword evidence="2" id="KW-1185">Reference proteome</keyword>
<dbReference type="AlphaFoldDB" id="A0A2S9H567"/>
<reference evidence="1 2" key="1">
    <citation type="submission" date="2018-02" db="EMBL/GenBank/DDBJ databases">
        <title>Solimicrobium silvestre gen. nov., sp. nov., isolated from alpine forest soil.</title>
        <authorList>
            <person name="Margesin R."/>
            <person name="Albuquerque L."/>
            <person name="Zhang D.-C."/>
            <person name="Froufe H.J.C."/>
            <person name="Severino R."/>
            <person name="Roxo I."/>
            <person name="Egas C."/>
            <person name="Da Costa M.S."/>
        </authorList>
    </citation>
    <scope>NUCLEOTIDE SEQUENCE [LARGE SCALE GENOMIC DNA]</scope>
    <source>
        <strain evidence="1 2">S20-91</strain>
    </source>
</reference>
<dbReference type="RefSeq" id="WP_105530012.1">
    <property type="nucleotide sequence ID" value="NZ_PUGF01000001.1"/>
</dbReference>
<dbReference type="EMBL" id="PUGF01000001">
    <property type="protein sequence ID" value="PRC95118.1"/>
    <property type="molecule type" value="Genomic_DNA"/>
</dbReference>
<comment type="caution">
    <text evidence="1">The sequence shown here is derived from an EMBL/GenBank/DDBJ whole genome shotgun (WGS) entry which is preliminary data.</text>
</comment>
<evidence type="ECO:0000313" key="1">
    <source>
        <dbReference type="EMBL" id="PRC95118.1"/>
    </source>
</evidence>
<organism evidence="1 2">
    <name type="scientific">Solimicrobium silvestre</name>
    <dbReference type="NCBI Taxonomy" id="2099400"/>
    <lineage>
        <taxon>Bacteria</taxon>
        <taxon>Pseudomonadati</taxon>
        <taxon>Pseudomonadota</taxon>
        <taxon>Betaproteobacteria</taxon>
        <taxon>Burkholderiales</taxon>
        <taxon>Oxalobacteraceae</taxon>
        <taxon>Solimicrobium</taxon>
    </lineage>
</organism>
<gene>
    <name evidence="1" type="ORF">S2091_0313</name>
</gene>
<proteinExistence type="predicted"/>
<dbReference type="Proteomes" id="UP000237839">
    <property type="component" value="Unassembled WGS sequence"/>
</dbReference>
<evidence type="ECO:0000313" key="2">
    <source>
        <dbReference type="Proteomes" id="UP000237839"/>
    </source>
</evidence>
<protein>
    <recommendedName>
        <fullName evidence="3">DUF2946 domain-containing protein</fullName>
    </recommendedName>
</protein>